<evidence type="ECO:0000256" key="1">
    <source>
        <dbReference type="SAM" id="MobiDB-lite"/>
    </source>
</evidence>
<dbReference type="Proteomes" id="UP000183585">
    <property type="component" value="Unassembled WGS sequence"/>
</dbReference>
<name>A0A1C4TX35_9ACTN</name>
<gene>
    <name evidence="2" type="ORF">GA0070563_10159</name>
</gene>
<reference evidence="3" key="1">
    <citation type="submission" date="2016-06" db="EMBL/GenBank/DDBJ databases">
        <authorList>
            <person name="Varghese N."/>
            <person name="Submissions Spin"/>
        </authorList>
    </citation>
    <scope>NUCLEOTIDE SEQUENCE [LARGE SCALE GENOMIC DNA]</scope>
    <source>
        <strain evidence="3">DSM 43168</strain>
    </source>
</reference>
<dbReference type="EMBL" id="FMCT01000001">
    <property type="protein sequence ID" value="SCE64012.1"/>
    <property type="molecule type" value="Genomic_DNA"/>
</dbReference>
<organism evidence="2 3">
    <name type="scientific">Micromonospora carbonacea</name>
    <dbReference type="NCBI Taxonomy" id="47853"/>
    <lineage>
        <taxon>Bacteria</taxon>
        <taxon>Bacillati</taxon>
        <taxon>Actinomycetota</taxon>
        <taxon>Actinomycetes</taxon>
        <taxon>Micromonosporales</taxon>
        <taxon>Micromonosporaceae</taxon>
        <taxon>Micromonospora</taxon>
    </lineage>
</organism>
<keyword evidence="3" id="KW-1185">Reference proteome</keyword>
<sequence length="91" mass="10493">MNSQLVLLDRVRTNVDSNRRERGQPLATEQRWPPEVTYEDRLRRKSAQNHKRGVNDEAARALTQTAPERELPTLSTCLPMLVVAHWQQSAC</sequence>
<feature type="region of interest" description="Disordered" evidence="1">
    <location>
        <begin position="15"/>
        <end position="34"/>
    </location>
</feature>
<proteinExistence type="predicted"/>
<evidence type="ECO:0000313" key="3">
    <source>
        <dbReference type="Proteomes" id="UP000183585"/>
    </source>
</evidence>
<dbReference type="RefSeq" id="WP_176734734.1">
    <property type="nucleotide sequence ID" value="NZ_FMCT01000001.1"/>
</dbReference>
<dbReference type="AlphaFoldDB" id="A0A1C4TX35"/>
<evidence type="ECO:0000313" key="2">
    <source>
        <dbReference type="EMBL" id="SCE64012.1"/>
    </source>
</evidence>
<accession>A0A1C4TX35</accession>
<protein>
    <submittedName>
        <fullName evidence="2">Uncharacterized protein</fullName>
    </submittedName>
</protein>